<dbReference type="PROSITE" id="PS51257">
    <property type="entry name" value="PROKAR_LIPOPROTEIN"/>
    <property type="match status" value="1"/>
</dbReference>
<dbReference type="GeneID" id="300114901"/>
<gene>
    <name evidence="2" type="ORF">D0C37_11950</name>
</gene>
<dbReference type="EMBL" id="CP031742">
    <property type="protein sequence ID" value="AXQ55244.1"/>
    <property type="molecule type" value="Genomic_DNA"/>
</dbReference>
<dbReference type="AlphaFoldDB" id="A0A385DBF8"/>
<evidence type="ECO:0008006" key="4">
    <source>
        <dbReference type="Google" id="ProtNLM"/>
    </source>
</evidence>
<evidence type="ECO:0000313" key="2">
    <source>
        <dbReference type="EMBL" id="AXQ55244.1"/>
    </source>
</evidence>
<keyword evidence="1" id="KW-0732">Signal</keyword>
<feature type="signal peptide" evidence="1">
    <location>
        <begin position="1"/>
        <end position="23"/>
    </location>
</feature>
<organism evidence="2 3">
    <name type="scientific">Streptomyces koyangensis</name>
    <dbReference type="NCBI Taxonomy" id="188770"/>
    <lineage>
        <taxon>Bacteria</taxon>
        <taxon>Bacillati</taxon>
        <taxon>Actinomycetota</taxon>
        <taxon>Actinomycetes</taxon>
        <taxon>Kitasatosporales</taxon>
        <taxon>Streptomycetaceae</taxon>
        <taxon>Streptomyces</taxon>
        <taxon>Streptomyces aurantiacus group</taxon>
    </lineage>
</organism>
<evidence type="ECO:0000256" key="1">
    <source>
        <dbReference type="SAM" id="SignalP"/>
    </source>
</evidence>
<dbReference type="Proteomes" id="UP000259636">
    <property type="component" value="Chromosome"/>
</dbReference>
<protein>
    <recommendedName>
        <fullName evidence="4">Lipoprotein</fullName>
    </recommendedName>
</protein>
<dbReference type="RefSeq" id="WP_101279868.1">
    <property type="nucleotide sequence ID" value="NZ_CP031742.1"/>
</dbReference>
<proteinExistence type="predicted"/>
<evidence type="ECO:0000313" key="3">
    <source>
        <dbReference type="Proteomes" id="UP000259636"/>
    </source>
</evidence>
<sequence length="84" mass="8998">MRSRTAAASTAAALTLLLAGCGAGSPYEAGYAHGQERRGTLGGDLFGQIFHCATWAEEQYEEKADRKAFKRGCQHGINDLPSRP</sequence>
<dbReference type="KEGG" id="sky:D0C37_11950"/>
<accession>A0A385DBF8</accession>
<feature type="chain" id="PRO_5038533366" description="Lipoprotein" evidence="1">
    <location>
        <begin position="24"/>
        <end position="84"/>
    </location>
</feature>
<name>A0A385DBF8_9ACTN</name>
<reference evidence="2 3" key="1">
    <citation type="submission" date="2018-08" db="EMBL/GenBank/DDBJ databases">
        <authorList>
            <person name="Ferrada E.E."/>
            <person name="Latorre B.A."/>
        </authorList>
    </citation>
    <scope>NUCLEOTIDE SEQUENCE [LARGE SCALE GENOMIC DNA]</scope>
    <source>
        <strain evidence="2 3">VK-A60T</strain>
    </source>
</reference>